<dbReference type="GO" id="GO:0016020">
    <property type="term" value="C:membrane"/>
    <property type="evidence" value="ECO:0007669"/>
    <property type="project" value="UniProtKB-SubCell"/>
</dbReference>
<dbReference type="PROSITE" id="PS00108">
    <property type="entry name" value="PROTEIN_KINASE_ST"/>
    <property type="match status" value="1"/>
</dbReference>
<evidence type="ECO:0000259" key="6">
    <source>
        <dbReference type="PROSITE" id="PS50011"/>
    </source>
</evidence>
<dbReference type="EMBL" id="OX465082">
    <property type="protein sequence ID" value="CAI9291800.1"/>
    <property type="molecule type" value="Genomic_DNA"/>
</dbReference>
<name>A0AA35ZFS6_LACSI</name>
<dbReference type="SUPFAM" id="SSF56112">
    <property type="entry name" value="Protein kinase-like (PK-like)"/>
    <property type="match status" value="1"/>
</dbReference>
<evidence type="ECO:0000313" key="8">
    <source>
        <dbReference type="Proteomes" id="UP001177003"/>
    </source>
</evidence>
<dbReference type="InterPro" id="IPR008271">
    <property type="entry name" value="Ser/Thr_kinase_AS"/>
</dbReference>
<dbReference type="FunFam" id="1.10.510.10:FF:000537">
    <property type="entry name" value="Putative receptor-like protein kinase"/>
    <property type="match status" value="1"/>
</dbReference>
<evidence type="ECO:0000256" key="3">
    <source>
        <dbReference type="ARBA" id="ARBA00022729"/>
    </source>
</evidence>
<evidence type="ECO:0000256" key="2">
    <source>
        <dbReference type="ARBA" id="ARBA00022692"/>
    </source>
</evidence>
<dbReference type="Gene3D" id="1.10.510.10">
    <property type="entry name" value="Transferase(Phosphotransferase) domain 1"/>
    <property type="match status" value="1"/>
</dbReference>
<evidence type="ECO:0000256" key="5">
    <source>
        <dbReference type="ARBA" id="ARBA00023136"/>
    </source>
</evidence>
<accession>A0AA35ZFS6</accession>
<keyword evidence="8" id="KW-1185">Reference proteome</keyword>
<dbReference type="InterPro" id="IPR011009">
    <property type="entry name" value="Kinase-like_dom_sf"/>
</dbReference>
<dbReference type="Pfam" id="PF00069">
    <property type="entry name" value="Pkinase"/>
    <property type="match status" value="1"/>
</dbReference>
<keyword evidence="4" id="KW-1133">Transmembrane helix</keyword>
<proteinExistence type="predicted"/>
<evidence type="ECO:0000313" key="7">
    <source>
        <dbReference type="EMBL" id="CAI9291800.1"/>
    </source>
</evidence>
<dbReference type="InterPro" id="IPR000719">
    <property type="entry name" value="Prot_kinase_dom"/>
</dbReference>
<sequence>MENGSLAGNLLTGKLDWETRFEIAKGTAKGLAYLHEECLEWVLHCDVKPHNILLDANCNPKVADFGLSKLLDRDRTDISNFPTIRGTRGYMAPEWVFNLPITSKVDVFSYGVVILEMITGRSPGRRSHENGDTDLSVTEWVRDRIQEFDESGGELWVELIVDPSLGGKYDRNTMENLVKIALQCAEEDMEARPSMSHVVNMLLHPEKYFN</sequence>
<dbReference type="PANTHER" id="PTHR47974">
    <property type="entry name" value="OS07G0415500 PROTEIN"/>
    <property type="match status" value="1"/>
</dbReference>
<comment type="subcellular location">
    <subcellularLocation>
        <location evidence="1">Membrane</location>
        <topology evidence="1">Single-pass membrane protein</topology>
    </subcellularLocation>
</comment>
<dbReference type="SMART" id="SM00220">
    <property type="entry name" value="S_TKc"/>
    <property type="match status" value="1"/>
</dbReference>
<dbReference type="PANTHER" id="PTHR47974:SF3">
    <property type="entry name" value="RECEPTOR-LIKE SERINE_THREONINE-PROTEIN KINASE"/>
    <property type="match status" value="1"/>
</dbReference>
<reference evidence="7" key="1">
    <citation type="submission" date="2023-04" db="EMBL/GenBank/DDBJ databases">
        <authorList>
            <person name="Vijverberg K."/>
            <person name="Xiong W."/>
            <person name="Schranz E."/>
        </authorList>
    </citation>
    <scope>NUCLEOTIDE SEQUENCE</scope>
</reference>
<evidence type="ECO:0000256" key="4">
    <source>
        <dbReference type="ARBA" id="ARBA00022989"/>
    </source>
</evidence>
<protein>
    <recommendedName>
        <fullName evidence="6">Protein kinase domain-containing protein</fullName>
    </recommendedName>
</protein>
<dbReference type="PROSITE" id="PS50011">
    <property type="entry name" value="PROTEIN_KINASE_DOM"/>
    <property type="match status" value="1"/>
</dbReference>
<dbReference type="GO" id="GO:0004672">
    <property type="term" value="F:protein kinase activity"/>
    <property type="evidence" value="ECO:0007669"/>
    <property type="project" value="InterPro"/>
</dbReference>
<gene>
    <name evidence="7" type="ORF">LSALG_LOCUS30914</name>
</gene>
<dbReference type="GO" id="GO:0005524">
    <property type="term" value="F:ATP binding"/>
    <property type="evidence" value="ECO:0007669"/>
    <property type="project" value="InterPro"/>
</dbReference>
<dbReference type="AlphaFoldDB" id="A0AA35ZFS6"/>
<organism evidence="7 8">
    <name type="scientific">Lactuca saligna</name>
    <name type="common">Willowleaf lettuce</name>
    <dbReference type="NCBI Taxonomy" id="75948"/>
    <lineage>
        <taxon>Eukaryota</taxon>
        <taxon>Viridiplantae</taxon>
        <taxon>Streptophyta</taxon>
        <taxon>Embryophyta</taxon>
        <taxon>Tracheophyta</taxon>
        <taxon>Spermatophyta</taxon>
        <taxon>Magnoliopsida</taxon>
        <taxon>eudicotyledons</taxon>
        <taxon>Gunneridae</taxon>
        <taxon>Pentapetalae</taxon>
        <taxon>asterids</taxon>
        <taxon>campanulids</taxon>
        <taxon>Asterales</taxon>
        <taxon>Asteraceae</taxon>
        <taxon>Cichorioideae</taxon>
        <taxon>Cichorieae</taxon>
        <taxon>Lactucinae</taxon>
        <taxon>Lactuca</taxon>
    </lineage>
</organism>
<evidence type="ECO:0000256" key="1">
    <source>
        <dbReference type="ARBA" id="ARBA00004167"/>
    </source>
</evidence>
<keyword evidence="3" id="KW-0732">Signal</keyword>
<keyword evidence="2" id="KW-0812">Transmembrane</keyword>
<keyword evidence="5" id="KW-0472">Membrane</keyword>
<dbReference type="Proteomes" id="UP001177003">
    <property type="component" value="Chromosome 6"/>
</dbReference>
<feature type="domain" description="Protein kinase" evidence="6">
    <location>
        <begin position="1"/>
        <end position="209"/>
    </location>
</feature>